<evidence type="ECO:0000313" key="2">
    <source>
        <dbReference type="EMBL" id="RFS23470.1"/>
    </source>
</evidence>
<evidence type="ECO:0000256" key="1">
    <source>
        <dbReference type="SAM" id="SignalP"/>
    </source>
</evidence>
<keyword evidence="3" id="KW-1185">Reference proteome</keyword>
<gene>
    <name evidence="2" type="ORF">DVR12_10675</name>
</gene>
<protein>
    <submittedName>
        <fullName evidence="2">Uncharacterized protein</fullName>
    </submittedName>
</protein>
<sequence>MKKALTGSLALLLITGFAFAQDKKGKSETATKKECTSDCSKKDKSKTKSCCKQPSKAASLAAKGQKTK</sequence>
<accession>A0A3E1YBU0</accession>
<organism evidence="2 3">
    <name type="scientific">Chitinophaga silvatica</name>
    <dbReference type="NCBI Taxonomy" id="2282649"/>
    <lineage>
        <taxon>Bacteria</taxon>
        <taxon>Pseudomonadati</taxon>
        <taxon>Bacteroidota</taxon>
        <taxon>Chitinophagia</taxon>
        <taxon>Chitinophagales</taxon>
        <taxon>Chitinophagaceae</taxon>
        <taxon>Chitinophaga</taxon>
    </lineage>
</organism>
<name>A0A3E1YBU0_9BACT</name>
<reference evidence="2 3" key="1">
    <citation type="submission" date="2018-07" db="EMBL/GenBank/DDBJ databases">
        <title>Chitinophaga K2CV101002-2 sp. nov., isolated from a monsoon evergreen broad-leaved forest soil.</title>
        <authorList>
            <person name="Lv Y."/>
        </authorList>
    </citation>
    <scope>NUCLEOTIDE SEQUENCE [LARGE SCALE GENOMIC DNA]</scope>
    <source>
        <strain evidence="2 3">GDMCC 1.1288</strain>
    </source>
</reference>
<proteinExistence type="predicted"/>
<feature type="chain" id="PRO_5017776506" evidence="1">
    <location>
        <begin position="21"/>
        <end position="68"/>
    </location>
</feature>
<dbReference type="Proteomes" id="UP000260644">
    <property type="component" value="Unassembled WGS sequence"/>
</dbReference>
<keyword evidence="1" id="KW-0732">Signal</keyword>
<comment type="caution">
    <text evidence="2">The sequence shown here is derived from an EMBL/GenBank/DDBJ whole genome shotgun (WGS) entry which is preliminary data.</text>
</comment>
<feature type="signal peptide" evidence="1">
    <location>
        <begin position="1"/>
        <end position="20"/>
    </location>
</feature>
<dbReference type="AlphaFoldDB" id="A0A3E1YBU0"/>
<dbReference type="RefSeq" id="WP_116975661.1">
    <property type="nucleotide sequence ID" value="NZ_QPMM01000004.1"/>
</dbReference>
<evidence type="ECO:0000313" key="3">
    <source>
        <dbReference type="Proteomes" id="UP000260644"/>
    </source>
</evidence>
<dbReference type="EMBL" id="QPMM01000004">
    <property type="protein sequence ID" value="RFS23470.1"/>
    <property type="molecule type" value="Genomic_DNA"/>
</dbReference>